<gene>
    <name evidence="1" type="ORF">RM539_08340</name>
</gene>
<proteinExistence type="predicted"/>
<accession>A0ABU3D4X4</accession>
<reference evidence="1 2" key="1">
    <citation type="submission" date="2023-09" db="EMBL/GenBank/DDBJ databases">
        <authorList>
            <person name="Rey-Velasco X."/>
        </authorList>
    </citation>
    <scope>NUCLEOTIDE SEQUENCE [LARGE SCALE GENOMIC DNA]</scope>
    <source>
        <strain evidence="1 2">F117</strain>
    </source>
</reference>
<evidence type="ECO:0000313" key="2">
    <source>
        <dbReference type="Proteomes" id="UP001262582"/>
    </source>
</evidence>
<sequence length="181" mass="20541">MKKGLFITLTVLLFSACKNQYNIKTNAALPEYMKIVNGQTTINDSSIVCELSLKQLPTQLRFNSNGLKVNAREYEWGVYFDNNNDGNYDLSLAVSNWKSEKKKEKEGEILKYTQTNIWKIENEGGSNIGYIDSKIEGDKIILTALFGANKLNEISSSSKIKYQTYYNSGTETYKDSLIIEN</sequence>
<keyword evidence="2" id="KW-1185">Reference proteome</keyword>
<dbReference type="EMBL" id="JAVRHK010000005">
    <property type="protein sequence ID" value="MDT0676587.1"/>
    <property type="molecule type" value="Genomic_DNA"/>
</dbReference>
<dbReference type="PROSITE" id="PS51257">
    <property type="entry name" value="PROKAR_LIPOPROTEIN"/>
    <property type="match status" value="1"/>
</dbReference>
<comment type="caution">
    <text evidence="1">The sequence shown here is derived from an EMBL/GenBank/DDBJ whole genome shotgun (WGS) entry which is preliminary data.</text>
</comment>
<name>A0ABU3D4X4_9FLAO</name>
<dbReference type="RefSeq" id="WP_311502933.1">
    <property type="nucleotide sequence ID" value="NZ_JAVRHK010000005.1"/>
</dbReference>
<protein>
    <recommendedName>
        <fullName evidence="3">Lipoprotein</fullName>
    </recommendedName>
</protein>
<evidence type="ECO:0008006" key="3">
    <source>
        <dbReference type="Google" id="ProtNLM"/>
    </source>
</evidence>
<evidence type="ECO:0000313" key="1">
    <source>
        <dbReference type="EMBL" id="MDT0676587.1"/>
    </source>
</evidence>
<organism evidence="1 2">
    <name type="scientific">Autumnicola musiva</name>
    <dbReference type="NCBI Taxonomy" id="3075589"/>
    <lineage>
        <taxon>Bacteria</taxon>
        <taxon>Pseudomonadati</taxon>
        <taxon>Bacteroidota</taxon>
        <taxon>Flavobacteriia</taxon>
        <taxon>Flavobacteriales</taxon>
        <taxon>Flavobacteriaceae</taxon>
        <taxon>Autumnicola</taxon>
    </lineage>
</organism>
<dbReference type="Proteomes" id="UP001262582">
    <property type="component" value="Unassembled WGS sequence"/>
</dbReference>